<comment type="caution">
    <text evidence="4">The sequence shown here is derived from an EMBL/GenBank/DDBJ whole genome shotgun (WGS) entry which is preliminary data.</text>
</comment>
<dbReference type="SUPFAM" id="SSF56300">
    <property type="entry name" value="Metallo-dependent phosphatases"/>
    <property type="match status" value="1"/>
</dbReference>
<dbReference type="OrthoDB" id="9800565at2"/>
<reference evidence="4 5" key="1">
    <citation type="journal article" date="2015" name="Genome Announc.">
        <title>Expanding the biotechnology potential of lactobacilli through comparative genomics of 213 strains and associated genera.</title>
        <authorList>
            <person name="Sun Z."/>
            <person name="Harris H.M."/>
            <person name="McCann A."/>
            <person name="Guo C."/>
            <person name="Argimon S."/>
            <person name="Zhang W."/>
            <person name="Yang X."/>
            <person name="Jeffery I.B."/>
            <person name="Cooney J.C."/>
            <person name="Kagawa T.F."/>
            <person name="Liu W."/>
            <person name="Song Y."/>
            <person name="Salvetti E."/>
            <person name="Wrobel A."/>
            <person name="Rasinkangas P."/>
            <person name="Parkhill J."/>
            <person name="Rea M.C."/>
            <person name="O'Sullivan O."/>
            <person name="Ritari J."/>
            <person name="Douillard F.P."/>
            <person name="Paul Ross R."/>
            <person name="Yang R."/>
            <person name="Briner A.E."/>
            <person name="Felis G.E."/>
            <person name="de Vos W.M."/>
            <person name="Barrangou R."/>
            <person name="Klaenhammer T.R."/>
            <person name="Caufield P.W."/>
            <person name="Cui Y."/>
            <person name="Zhang H."/>
            <person name="O'Toole P.W."/>
        </authorList>
    </citation>
    <scope>NUCLEOTIDE SEQUENCE [LARGE SCALE GENOMIC DNA]</scope>
    <source>
        <strain evidence="4 5">DSM 23927</strain>
    </source>
</reference>
<dbReference type="InterPro" id="IPR024654">
    <property type="entry name" value="Calcineurin-like_PHP_lpxH"/>
</dbReference>
<dbReference type="RefSeq" id="WP_057894944.1">
    <property type="nucleotide sequence ID" value="NZ_AYZQ01000004.1"/>
</dbReference>
<dbReference type="Proteomes" id="UP000051672">
    <property type="component" value="Unassembled WGS sequence"/>
</dbReference>
<feature type="domain" description="Calcineurin-like phosphoesterase" evidence="3">
    <location>
        <begin position="1"/>
        <end position="144"/>
    </location>
</feature>
<dbReference type="STRING" id="1423727.FC34_GL001674"/>
<gene>
    <name evidence="4" type="ORF">FC34_GL001674</name>
</gene>
<dbReference type="GO" id="GO:0016787">
    <property type="term" value="F:hydrolase activity"/>
    <property type="evidence" value="ECO:0007669"/>
    <property type="project" value="UniProtKB-UniRule"/>
</dbReference>
<keyword evidence="5" id="KW-1185">Reference proteome</keyword>
<dbReference type="EC" id="3.1.4.-" evidence="2"/>
<accession>A0A0R2B661</accession>
<dbReference type="NCBIfam" id="TIGR00040">
    <property type="entry name" value="yfcE"/>
    <property type="match status" value="1"/>
</dbReference>
<dbReference type="GO" id="GO:0046872">
    <property type="term" value="F:metal ion binding"/>
    <property type="evidence" value="ECO:0007669"/>
    <property type="project" value="UniProtKB-KW"/>
</dbReference>
<dbReference type="PATRIC" id="fig|1423727.3.peg.1696"/>
<dbReference type="Pfam" id="PF12850">
    <property type="entry name" value="Metallophos_2"/>
    <property type="match status" value="1"/>
</dbReference>
<comment type="cofactor">
    <cofactor evidence="2">
        <name>a divalent metal cation</name>
        <dbReference type="ChEBI" id="CHEBI:60240"/>
    </cofactor>
</comment>
<keyword evidence="2" id="KW-0479">Metal-binding</keyword>
<dbReference type="EMBL" id="AYZQ01000004">
    <property type="protein sequence ID" value="KRM71558.1"/>
    <property type="molecule type" value="Genomic_DNA"/>
</dbReference>
<proteinExistence type="inferred from homology"/>
<dbReference type="InterPro" id="IPR029052">
    <property type="entry name" value="Metallo-depent_PP-like"/>
</dbReference>
<dbReference type="PANTHER" id="PTHR11124">
    <property type="entry name" value="VACUOLAR SORTING PROTEIN VPS29"/>
    <property type="match status" value="1"/>
</dbReference>
<evidence type="ECO:0000313" key="4">
    <source>
        <dbReference type="EMBL" id="KRM71558.1"/>
    </source>
</evidence>
<sequence length="171" mass="18590">MEILAVSDTHGDAAILQTLLARHPNLDGYFYAGDSELTATNPLFETYRAVAGNMDFDPEFPMTVTETIDGETVFMAHGHRYGVNFGLDDLVAAGQDAHANIILFGHTHQLGVEMHAGILVLNPGSISQPRGEFAHLGGTYALITATPTAFDISYRTRDGENAGLDRHFDRK</sequence>
<dbReference type="InterPro" id="IPR000979">
    <property type="entry name" value="Phosphodiesterase_MJ0936/Vps29"/>
</dbReference>
<organism evidence="4 5">
    <name type="scientific">Lacticaseibacillus brantae DSM 23927</name>
    <dbReference type="NCBI Taxonomy" id="1423727"/>
    <lineage>
        <taxon>Bacteria</taxon>
        <taxon>Bacillati</taxon>
        <taxon>Bacillota</taxon>
        <taxon>Bacilli</taxon>
        <taxon>Lactobacillales</taxon>
        <taxon>Lactobacillaceae</taxon>
        <taxon>Lacticaseibacillus</taxon>
    </lineage>
</organism>
<comment type="similarity">
    <text evidence="1 2">Belongs to the metallophosphoesterase superfamily. YfcE family.</text>
</comment>
<evidence type="ECO:0000259" key="3">
    <source>
        <dbReference type="Pfam" id="PF12850"/>
    </source>
</evidence>
<name>A0A0R2B661_9LACO</name>
<dbReference type="Gene3D" id="3.60.21.10">
    <property type="match status" value="1"/>
</dbReference>
<evidence type="ECO:0000256" key="1">
    <source>
        <dbReference type="ARBA" id="ARBA00008950"/>
    </source>
</evidence>
<evidence type="ECO:0000256" key="2">
    <source>
        <dbReference type="RuleBase" id="RU362039"/>
    </source>
</evidence>
<dbReference type="AlphaFoldDB" id="A0A0R2B661"/>
<protein>
    <recommendedName>
        <fullName evidence="2">Phosphoesterase</fullName>
        <ecNumber evidence="2">3.1.4.-</ecNumber>
    </recommendedName>
</protein>
<evidence type="ECO:0000313" key="5">
    <source>
        <dbReference type="Proteomes" id="UP000051672"/>
    </source>
</evidence>